<dbReference type="EMBL" id="CP032341">
    <property type="protein sequence ID" value="QCO12208.1"/>
    <property type="molecule type" value="Genomic_DNA"/>
</dbReference>
<dbReference type="InterPro" id="IPR008807">
    <property type="entry name" value="ROS_MUCR"/>
</dbReference>
<accession>A0A0P0FBU0</accession>
<keyword evidence="3" id="KW-0614">Plasmid</keyword>
<dbReference type="InterPro" id="IPR041920">
    <property type="entry name" value="ROS/MUCR_sf"/>
</dbReference>
<dbReference type="KEGG" id="abf:AMK58_23300"/>
<dbReference type="RefSeq" id="WP_014242569.1">
    <property type="nucleotide sequence ID" value="NZ_CP012916.1"/>
</dbReference>
<sequence>MQSSDTDGSENSATDLVAMTGKIVASYVRSNQIAVNDLPNLIRIVHQSLSGTGRPAEPEAVELRPAVPVKKSVMPDYIVCLEDGKKLKMLKRYLRTAYGMTPDEYRRKWGLPADYPMTAPNYAEQRSAFAKSIGLGKKAAAPVKPARRGRAKNVA</sequence>
<evidence type="ECO:0000313" key="5">
    <source>
        <dbReference type="Proteomes" id="UP001277471"/>
    </source>
</evidence>
<reference evidence="2 5" key="2">
    <citation type="submission" date="2023-11" db="EMBL/GenBank/DDBJ databases">
        <title>MicrobeMod: A computational toolkit for identifying prokaryotic methylation and restriction-modification with nanopore sequencing.</title>
        <authorList>
            <person name="Crits-Christoph A."/>
            <person name="Kang S.C."/>
            <person name="Lee H."/>
            <person name="Ostrov N."/>
        </authorList>
    </citation>
    <scope>NUCLEOTIDE SEQUENCE [LARGE SCALE GENOMIC DNA]</scope>
    <source>
        <strain evidence="2 5">ATCC 29145</strain>
    </source>
</reference>
<organism evidence="3 4">
    <name type="scientific">Azospirillum brasilense</name>
    <dbReference type="NCBI Taxonomy" id="192"/>
    <lineage>
        <taxon>Bacteria</taxon>
        <taxon>Pseudomonadati</taxon>
        <taxon>Pseudomonadota</taxon>
        <taxon>Alphaproteobacteria</taxon>
        <taxon>Rhodospirillales</taxon>
        <taxon>Azospirillaceae</taxon>
        <taxon>Azospirillum</taxon>
    </lineage>
</organism>
<dbReference type="Pfam" id="PF05443">
    <property type="entry name" value="ROS_MUCR"/>
    <property type="match status" value="1"/>
</dbReference>
<dbReference type="Gene3D" id="1.10.10.1550">
    <property type="entry name" value="ROS/MUCR transcriptional regulator protein"/>
    <property type="match status" value="1"/>
</dbReference>
<evidence type="ECO:0000313" key="2">
    <source>
        <dbReference type="EMBL" id="MDX5955519.1"/>
    </source>
</evidence>
<evidence type="ECO:0000256" key="1">
    <source>
        <dbReference type="ARBA" id="ARBA00007031"/>
    </source>
</evidence>
<dbReference type="Proteomes" id="UP000298774">
    <property type="component" value="Plasmid p2"/>
</dbReference>
<geneLocation type="plasmid" evidence="3 4">
    <name>p2</name>
</geneLocation>
<protein>
    <submittedName>
        <fullName evidence="2 3">Transcriptional regulator</fullName>
    </submittedName>
</protein>
<dbReference type="GO" id="GO:0008270">
    <property type="term" value="F:zinc ion binding"/>
    <property type="evidence" value="ECO:0007669"/>
    <property type="project" value="InterPro"/>
</dbReference>
<keyword evidence="5" id="KW-1185">Reference proteome</keyword>
<reference evidence="3 4" key="1">
    <citation type="submission" date="2018-09" db="EMBL/GenBank/DDBJ databases">
        <title>Whole genome based analysis of evolution and adaptive divergence in Indian and Brazilian strains of Azospirillum brasilense.</title>
        <authorList>
            <person name="Singh C."/>
            <person name="Tripathi A.K."/>
        </authorList>
    </citation>
    <scope>NUCLEOTIDE SEQUENCE [LARGE SCALE GENOMIC DNA]</scope>
    <source>
        <strain evidence="3 4">MTCC4038</strain>
        <plasmid evidence="3 4">p2</plasmid>
    </source>
</reference>
<dbReference type="AlphaFoldDB" id="A0A0P0FBU0"/>
<dbReference type="GO" id="GO:0003677">
    <property type="term" value="F:DNA binding"/>
    <property type="evidence" value="ECO:0007669"/>
    <property type="project" value="InterPro"/>
</dbReference>
<dbReference type="Proteomes" id="UP001277471">
    <property type="component" value="Unassembled WGS sequence"/>
</dbReference>
<evidence type="ECO:0000313" key="3">
    <source>
        <dbReference type="EMBL" id="QCO12208.1"/>
    </source>
</evidence>
<dbReference type="EMBL" id="JAWXYC010000005">
    <property type="protein sequence ID" value="MDX5955519.1"/>
    <property type="molecule type" value="Genomic_DNA"/>
</dbReference>
<proteinExistence type="inferred from homology"/>
<name>A0A0P0FBU0_AZOBR</name>
<evidence type="ECO:0000313" key="4">
    <source>
        <dbReference type="Proteomes" id="UP000298774"/>
    </source>
</evidence>
<gene>
    <name evidence="3" type="ORF">D3868_24625</name>
    <name evidence="2" type="ORF">SIM66_30595</name>
</gene>
<comment type="similarity">
    <text evidence="1">Belongs to the ros/MucR family.</text>
</comment>
<dbReference type="GeneID" id="56450688"/>
<dbReference type="GO" id="GO:0006355">
    <property type="term" value="P:regulation of DNA-templated transcription"/>
    <property type="evidence" value="ECO:0007669"/>
    <property type="project" value="InterPro"/>
</dbReference>